<accession>A0A833HPA6</accession>
<dbReference type="GO" id="GO:0016787">
    <property type="term" value="F:hydrolase activity"/>
    <property type="evidence" value="ECO:0007669"/>
    <property type="project" value="UniProtKB-KW"/>
</dbReference>
<dbReference type="RefSeq" id="WP_151865593.1">
    <property type="nucleotide sequence ID" value="NZ_WBZB01000017.1"/>
</dbReference>
<evidence type="ECO:0000313" key="1">
    <source>
        <dbReference type="EMBL" id="KAB3530521.1"/>
    </source>
</evidence>
<comment type="caution">
    <text evidence="1">The sequence shown here is derived from an EMBL/GenBank/DDBJ whole genome shotgun (WGS) entry which is preliminary data.</text>
</comment>
<name>A0A833HPA6_9FIRM</name>
<proteinExistence type="predicted"/>
<dbReference type="OrthoDB" id="9796612at2"/>
<dbReference type="Proteomes" id="UP000465601">
    <property type="component" value="Unassembled WGS sequence"/>
</dbReference>
<evidence type="ECO:0000313" key="2">
    <source>
        <dbReference type="Proteomes" id="UP000465601"/>
    </source>
</evidence>
<protein>
    <submittedName>
        <fullName evidence="1">DUF86 domain-containing protein</fullName>
    </submittedName>
</protein>
<keyword evidence="2" id="KW-1185">Reference proteome</keyword>
<sequence>MKILLNNLDKLEEYAEILSTAASYTKMDFLETPLVYGGAERFILMGYQNILESCYLVIQDSNHKSPLNQLDIVSVLEDKRVIPPWLSSNLKERIKYIYTLEYDLLRHISKDELYILLENYVSDFRNFKKYVLEYIK</sequence>
<organism evidence="1 2">
    <name type="scientific">Alkaliphilus serpentinus</name>
    <dbReference type="NCBI Taxonomy" id="1482731"/>
    <lineage>
        <taxon>Bacteria</taxon>
        <taxon>Bacillati</taxon>
        <taxon>Bacillota</taxon>
        <taxon>Clostridia</taxon>
        <taxon>Peptostreptococcales</taxon>
        <taxon>Natronincolaceae</taxon>
        <taxon>Alkaliphilus</taxon>
    </lineage>
</organism>
<gene>
    <name evidence="1" type="ORF">F8153_06630</name>
</gene>
<dbReference type="EMBL" id="WBZB01000017">
    <property type="protein sequence ID" value="KAB3530521.1"/>
    <property type="molecule type" value="Genomic_DNA"/>
</dbReference>
<dbReference type="AlphaFoldDB" id="A0A833HPA6"/>
<dbReference type="InterPro" id="IPR037038">
    <property type="entry name" value="HepT-like_sf"/>
</dbReference>
<dbReference type="Gene3D" id="1.20.120.580">
    <property type="entry name" value="bsu32300-like"/>
    <property type="match status" value="1"/>
</dbReference>
<reference evidence="1 2" key="1">
    <citation type="submission" date="2019-10" db="EMBL/GenBank/DDBJ databases">
        <title>Alkaliphilus serpentinus sp. nov. and Alkaliphilus pronyensis sp. nov., two novel anaerobic alkaliphilic species isolated from the serpentinized-hosted hydrothermal field of the Prony Bay (New Caledonia).</title>
        <authorList>
            <person name="Postec A."/>
        </authorList>
    </citation>
    <scope>NUCLEOTIDE SEQUENCE [LARGE SCALE GENOMIC DNA]</scope>
    <source>
        <strain evidence="1 2">LacT</strain>
    </source>
</reference>
<dbReference type="GO" id="GO:0110001">
    <property type="term" value="C:toxin-antitoxin complex"/>
    <property type="evidence" value="ECO:0007669"/>
    <property type="project" value="InterPro"/>
</dbReference>
<dbReference type="GO" id="GO:0004540">
    <property type="term" value="F:RNA nuclease activity"/>
    <property type="evidence" value="ECO:0007669"/>
    <property type="project" value="InterPro"/>
</dbReference>